<dbReference type="OrthoDB" id="5244108at2"/>
<keyword evidence="5" id="KW-1185">Reference proteome</keyword>
<keyword evidence="1 4" id="KW-0413">Isomerase</keyword>
<comment type="similarity">
    <text evidence="1">Belongs to the GST superfamily. NadH family.</text>
</comment>
<dbReference type="AlphaFoldDB" id="A0A5J6MWD1"/>
<gene>
    <name evidence="4" type="ORF">FRZ61_18570</name>
</gene>
<dbReference type="PANTHER" id="PTHR42943">
    <property type="entry name" value="GLUTATHIONE S-TRANSFERASE KAPPA"/>
    <property type="match status" value="1"/>
</dbReference>
<reference evidence="4 5" key="1">
    <citation type="submission" date="2019-08" db="EMBL/GenBank/DDBJ databases">
        <title>Hyperibacter terrae gen. nov., sp. nov. and Hyperibacter viscosus sp. nov., two new members in the family Rhodospirillaceae isolated from the rhizosphere of Hypericum perforatum.</title>
        <authorList>
            <person name="Noviana Z."/>
        </authorList>
    </citation>
    <scope>NUCLEOTIDE SEQUENCE [LARGE SCALE GENOMIC DNA]</scope>
    <source>
        <strain evidence="4 5">R5959</strain>
    </source>
</reference>
<evidence type="ECO:0000256" key="1">
    <source>
        <dbReference type="PIRNR" id="PIRNR006386"/>
    </source>
</evidence>
<evidence type="ECO:0000313" key="4">
    <source>
        <dbReference type="EMBL" id="QEX21928.1"/>
    </source>
</evidence>
<evidence type="ECO:0000313" key="5">
    <source>
        <dbReference type="Proteomes" id="UP000325797"/>
    </source>
</evidence>
<dbReference type="EMBL" id="CP042582">
    <property type="protein sequence ID" value="QEX21928.1"/>
    <property type="molecule type" value="Genomic_DNA"/>
</dbReference>
<dbReference type="GO" id="GO:0004364">
    <property type="term" value="F:glutathione transferase activity"/>
    <property type="evidence" value="ECO:0007669"/>
    <property type="project" value="TreeGrafter"/>
</dbReference>
<dbReference type="EC" id="5.99.1.4" evidence="1"/>
<dbReference type="GO" id="GO:0004602">
    <property type="term" value="F:glutathione peroxidase activity"/>
    <property type="evidence" value="ECO:0007669"/>
    <property type="project" value="TreeGrafter"/>
</dbReference>
<dbReference type="Pfam" id="PF01323">
    <property type="entry name" value="DSBA"/>
    <property type="match status" value="1"/>
</dbReference>
<dbReference type="InterPro" id="IPR044087">
    <property type="entry name" value="NahD-like"/>
</dbReference>
<dbReference type="SUPFAM" id="SSF52833">
    <property type="entry name" value="Thioredoxin-like"/>
    <property type="match status" value="1"/>
</dbReference>
<dbReference type="GO" id="GO:0006749">
    <property type="term" value="P:glutathione metabolic process"/>
    <property type="evidence" value="ECO:0007669"/>
    <property type="project" value="TreeGrafter"/>
</dbReference>
<protein>
    <recommendedName>
        <fullName evidence="1">2-hydroxychromene-2-carboxylate isomerase</fullName>
        <ecNumber evidence="1">5.99.1.4</ecNumber>
    </recommendedName>
</protein>
<dbReference type="InterPro" id="IPR051924">
    <property type="entry name" value="GST_Kappa/NadH"/>
</dbReference>
<dbReference type="PIRSF" id="PIRSF006386">
    <property type="entry name" value="HCCAis_GSTk"/>
    <property type="match status" value="1"/>
</dbReference>
<dbReference type="GO" id="GO:1901170">
    <property type="term" value="P:naphthalene catabolic process"/>
    <property type="evidence" value="ECO:0007669"/>
    <property type="project" value="InterPro"/>
</dbReference>
<dbReference type="CDD" id="cd03022">
    <property type="entry name" value="DsbA_HCCA_Iso"/>
    <property type="match status" value="1"/>
</dbReference>
<dbReference type="InterPro" id="IPR001853">
    <property type="entry name" value="DSBA-like_thioredoxin_dom"/>
</dbReference>
<name>A0A5J6MWD1_9PROT</name>
<comment type="catalytic activity">
    <reaction evidence="1">
        <text>2-hydroxychromene-2-carboxylate = (3E)-4-(2-hydroxyphenyl)-2-oxobut-3-enoate</text>
        <dbReference type="Rhea" id="RHEA:27401"/>
        <dbReference type="ChEBI" id="CHEBI:59350"/>
        <dbReference type="ChEBI" id="CHEBI:59353"/>
        <dbReference type="EC" id="5.99.1.4"/>
    </reaction>
</comment>
<dbReference type="GO" id="GO:0018845">
    <property type="term" value="F:2-hydroxychromene-2-carboxylate isomerase activity"/>
    <property type="evidence" value="ECO:0007669"/>
    <property type="project" value="UniProtKB-UniRule"/>
</dbReference>
<evidence type="ECO:0000259" key="3">
    <source>
        <dbReference type="Pfam" id="PF01323"/>
    </source>
</evidence>
<feature type="domain" description="DSBA-like thioredoxin" evidence="3">
    <location>
        <begin position="5"/>
        <end position="194"/>
    </location>
</feature>
<accession>A0A5J6MWD1</accession>
<proteinExistence type="inferred from homology"/>
<evidence type="ECO:0000256" key="2">
    <source>
        <dbReference type="PIRSR" id="PIRSR006386-1"/>
    </source>
</evidence>
<dbReference type="Gene3D" id="3.40.30.10">
    <property type="entry name" value="Glutaredoxin"/>
    <property type="match status" value="1"/>
</dbReference>
<dbReference type="PANTHER" id="PTHR42943:SF2">
    <property type="entry name" value="GLUTATHIONE S-TRANSFERASE KAPPA 1"/>
    <property type="match status" value="1"/>
</dbReference>
<dbReference type="InterPro" id="IPR036249">
    <property type="entry name" value="Thioredoxin-like_sf"/>
</dbReference>
<feature type="active site" description="Nucleophile" evidence="2">
    <location>
        <position position="13"/>
    </location>
</feature>
<sequence>MAEPIEFYFDFSSPYGYLASCQIDDLAARHGRTVRWRPFLLGVAFKETGQKPLVEQPLRGPYHLHDFARSARRLGLPFRLPTPFPFAAIAASRAFYWLEARDAALANRFAKRIYQRIFGEGQVPADAAALAELAAPMGIDGAALAAGINDPAIKDRLRQATDEAIKRGVFGSPFIYIDGEPFWGHDRLGQVEEWLARGGW</sequence>
<dbReference type="RefSeq" id="WP_151116851.1">
    <property type="nucleotide sequence ID" value="NZ_CP042582.1"/>
</dbReference>
<dbReference type="Proteomes" id="UP000325797">
    <property type="component" value="Chromosome"/>
</dbReference>
<dbReference type="InterPro" id="IPR014440">
    <property type="entry name" value="HCCAis_GSTk"/>
</dbReference>
<dbReference type="KEGG" id="hadh:FRZ61_18570"/>
<organism evidence="4 5">
    <name type="scientific">Hypericibacter adhaerens</name>
    <dbReference type="NCBI Taxonomy" id="2602016"/>
    <lineage>
        <taxon>Bacteria</taxon>
        <taxon>Pseudomonadati</taxon>
        <taxon>Pseudomonadota</taxon>
        <taxon>Alphaproteobacteria</taxon>
        <taxon>Rhodospirillales</taxon>
        <taxon>Dongiaceae</taxon>
        <taxon>Hypericibacter</taxon>
    </lineage>
</organism>